<gene>
    <name evidence="1" type="ORF">LCGC14_1569790</name>
</gene>
<name>A0A0F9IK43_9ZZZZ</name>
<protein>
    <submittedName>
        <fullName evidence="1">Uncharacterized protein</fullName>
    </submittedName>
</protein>
<proteinExistence type="predicted"/>
<comment type="caution">
    <text evidence="1">The sequence shown here is derived from an EMBL/GenBank/DDBJ whole genome shotgun (WGS) entry which is preliminary data.</text>
</comment>
<accession>A0A0F9IK43</accession>
<evidence type="ECO:0000313" key="1">
    <source>
        <dbReference type="EMBL" id="KKM27922.1"/>
    </source>
</evidence>
<dbReference type="AlphaFoldDB" id="A0A0F9IK43"/>
<sequence length="69" mass="8076">MIVEDVRIKTKNGTSGNQHDEGFFSYYDVQVFVFNHWWSLEKDPEKCTDLDKALALRDTILDGIKGRRQ</sequence>
<dbReference type="EMBL" id="LAZR01012231">
    <property type="protein sequence ID" value="KKM27922.1"/>
    <property type="molecule type" value="Genomic_DNA"/>
</dbReference>
<reference evidence="1" key="1">
    <citation type="journal article" date="2015" name="Nature">
        <title>Complex archaea that bridge the gap between prokaryotes and eukaryotes.</title>
        <authorList>
            <person name="Spang A."/>
            <person name="Saw J.H."/>
            <person name="Jorgensen S.L."/>
            <person name="Zaremba-Niedzwiedzka K."/>
            <person name="Martijn J."/>
            <person name="Lind A.E."/>
            <person name="van Eijk R."/>
            <person name="Schleper C."/>
            <person name="Guy L."/>
            <person name="Ettema T.J."/>
        </authorList>
    </citation>
    <scope>NUCLEOTIDE SEQUENCE</scope>
</reference>
<organism evidence="1">
    <name type="scientific">marine sediment metagenome</name>
    <dbReference type="NCBI Taxonomy" id="412755"/>
    <lineage>
        <taxon>unclassified sequences</taxon>
        <taxon>metagenomes</taxon>
        <taxon>ecological metagenomes</taxon>
    </lineage>
</organism>